<protein>
    <submittedName>
        <fullName evidence="1">Leucine-rich repeat containing protein</fullName>
    </submittedName>
</protein>
<evidence type="ECO:0000313" key="1">
    <source>
        <dbReference type="EMBL" id="KAA3473105.1"/>
    </source>
</evidence>
<keyword evidence="2" id="KW-1185">Reference proteome</keyword>
<reference evidence="2" key="1">
    <citation type="journal article" date="2019" name="Plant Biotechnol. J.">
        <title>Genome sequencing of the Australian wild diploid species Gossypium australe highlights disease resistance and delayed gland morphogenesis.</title>
        <authorList>
            <person name="Cai Y."/>
            <person name="Cai X."/>
            <person name="Wang Q."/>
            <person name="Wang P."/>
            <person name="Zhang Y."/>
            <person name="Cai C."/>
            <person name="Xu Y."/>
            <person name="Wang K."/>
            <person name="Zhou Z."/>
            <person name="Wang C."/>
            <person name="Geng S."/>
            <person name="Li B."/>
            <person name="Dong Q."/>
            <person name="Hou Y."/>
            <person name="Wang H."/>
            <person name="Ai P."/>
            <person name="Liu Z."/>
            <person name="Yi F."/>
            <person name="Sun M."/>
            <person name="An G."/>
            <person name="Cheng J."/>
            <person name="Zhang Y."/>
            <person name="Shi Q."/>
            <person name="Xie Y."/>
            <person name="Shi X."/>
            <person name="Chang Y."/>
            <person name="Huang F."/>
            <person name="Chen Y."/>
            <person name="Hong S."/>
            <person name="Mi L."/>
            <person name="Sun Q."/>
            <person name="Zhang L."/>
            <person name="Zhou B."/>
            <person name="Peng R."/>
            <person name="Zhang X."/>
            <person name="Liu F."/>
        </authorList>
    </citation>
    <scope>NUCLEOTIDE SEQUENCE [LARGE SCALE GENOMIC DNA]</scope>
    <source>
        <strain evidence="2">cv. PA1801</strain>
    </source>
</reference>
<comment type="caution">
    <text evidence="1">The sequence shown here is derived from an EMBL/GenBank/DDBJ whole genome shotgun (WGS) entry which is preliminary data.</text>
</comment>
<accession>A0A5B6VVS9</accession>
<organism evidence="1 2">
    <name type="scientific">Gossypium australe</name>
    <dbReference type="NCBI Taxonomy" id="47621"/>
    <lineage>
        <taxon>Eukaryota</taxon>
        <taxon>Viridiplantae</taxon>
        <taxon>Streptophyta</taxon>
        <taxon>Embryophyta</taxon>
        <taxon>Tracheophyta</taxon>
        <taxon>Spermatophyta</taxon>
        <taxon>Magnoliopsida</taxon>
        <taxon>eudicotyledons</taxon>
        <taxon>Gunneridae</taxon>
        <taxon>Pentapetalae</taxon>
        <taxon>rosids</taxon>
        <taxon>malvids</taxon>
        <taxon>Malvales</taxon>
        <taxon>Malvaceae</taxon>
        <taxon>Malvoideae</taxon>
        <taxon>Gossypium</taxon>
    </lineage>
</organism>
<dbReference type="SUPFAM" id="SSF52058">
    <property type="entry name" value="L domain-like"/>
    <property type="match status" value="1"/>
</dbReference>
<dbReference type="InterPro" id="IPR032675">
    <property type="entry name" value="LRR_dom_sf"/>
</dbReference>
<dbReference type="OrthoDB" id="968365at2759"/>
<dbReference type="AlphaFoldDB" id="A0A5B6VVS9"/>
<gene>
    <name evidence="1" type="ORF">EPI10_023513</name>
</gene>
<sequence>MQLREIRPRMQYLSSVRHLGIIDCRELESLSPSLKHLPKLESIEIFSCPIINLLMEPQEIEDQNLHLSLKKLAIHDAPNLRDLPQLLLEASASNLMISQRYHTSRKFTLKTKILSIHNKEPQVIEDQNLHLNLEKLKIFKAPNLRDLPRLLLKAFASHLEFIQIQSCLEIEALPNWL</sequence>
<dbReference type="EMBL" id="SMMG02000005">
    <property type="protein sequence ID" value="KAA3473105.1"/>
    <property type="molecule type" value="Genomic_DNA"/>
</dbReference>
<dbReference type="Proteomes" id="UP000325315">
    <property type="component" value="Unassembled WGS sequence"/>
</dbReference>
<proteinExistence type="predicted"/>
<evidence type="ECO:0000313" key="2">
    <source>
        <dbReference type="Proteomes" id="UP000325315"/>
    </source>
</evidence>
<name>A0A5B6VVS9_9ROSI</name>
<dbReference type="Gene3D" id="3.80.10.10">
    <property type="entry name" value="Ribonuclease Inhibitor"/>
    <property type="match status" value="1"/>
</dbReference>